<evidence type="ECO:0008006" key="3">
    <source>
        <dbReference type="Google" id="ProtNLM"/>
    </source>
</evidence>
<keyword evidence="1" id="KW-1133">Transmembrane helix</keyword>
<evidence type="ECO:0000313" key="2">
    <source>
        <dbReference type="EMBL" id="BFP53131.1"/>
    </source>
</evidence>
<feature type="transmembrane region" description="Helical" evidence="1">
    <location>
        <begin position="162"/>
        <end position="186"/>
    </location>
</feature>
<organism evidence="2">
    <name type="scientific">Streptomyces sp. CMC78</name>
    <dbReference type="NCBI Taxonomy" id="3231512"/>
    <lineage>
        <taxon>Bacteria</taxon>
        <taxon>Bacillati</taxon>
        <taxon>Actinomycetota</taxon>
        <taxon>Actinomycetes</taxon>
        <taxon>Kitasatosporales</taxon>
        <taxon>Streptomycetaceae</taxon>
        <taxon>Streptomyces</taxon>
    </lineage>
</organism>
<keyword evidence="1" id="KW-0472">Membrane</keyword>
<dbReference type="AlphaFoldDB" id="A0AB33KEP8"/>
<proteinExistence type="predicted"/>
<protein>
    <recommendedName>
        <fullName evidence="3">Sulfite exporter TauE/SafE family protein</fullName>
    </recommendedName>
</protein>
<name>A0AB33KEP8_9ACTN</name>
<dbReference type="RefSeq" id="WP_408053792.1">
    <property type="nucleotide sequence ID" value="NZ_AP035884.1"/>
</dbReference>
<sequence length="320" mass="33549">MKKTAEKTLPHGKKRLWGLSLLLSILVLHLEAAIALVVSIVYGVTQESPNTGVGGSAMLVLLLPVIAVFTTVAAAALSVALVLPTAWLSDVLGRRFTGREAWWWVPAVAAVVSLLVVGVVVVLSGGGAGPLAVTTGWFLTTAALTVPALLCRSRRKRVFGPVLLWGVVAVVLTGVLGGVGLSTGLLREYRPPAVTSADIVGTWSDGKGGTLTFTADGRVTAVDVDEDALDVWDMPDDEDAEDPADAHNSCTGQGTWAFEPGVNRWSQGVDVSFDACSYDTWNIGGTESRPTLYQYIGDPDSWDLYKLTRSTGSSGGGPSA</sequence>
<dbReference type="EMBL" id="AP035884">
    <property type="protein sequence ID" value="BFP53131.1"/>
    <property type="molecule type" value="Genomic_DNA"/>
</dbReference>
<accession>A0AB33KEP8</accession>
<feature type="transmembrane region" description="Helical" evidence="1">
    <location>
        <begin position="56"/>
        <end position="89"/>
    </location>
</feature>
<feature type="transmembrane region" description="Helical" evidence="1">
    <location>
        <begin position="21"/>
        <end position="44"/>
    </location>
</feature>
<dbReference type="KEGG" id="stcm:SCMC78_29380"/>
<reference evidence="2" key="1">
    <citation type="submission" date="2024-07" db="EMBL/GenBank/DDBJ databases">
        <title>Complete genome sequences of cellulolytic bacteria, Kitasatospora sp. CMC57 and Streptomyces sp. CMC78, isolated from Japanese agricultural soil.</title>
        <authorList>
            <person name="Hashimoto T."/>
            <person name="Ito M."/>
            <person name="Iwamoto M."/>
            <person name="Fukahori D."/>
            <person name="Shoda T."/>
            <person name="Sakoda M."/>
            <person name="Morohoshi T."/>
            <person name="Mitsuboshi M."/>
            <person name="Nishizawa T."/>
        </authorList>
    </citation>
    <scope>NUCLEOTIDE SEQUENCE</scope>
    <source>
        <strain evidence="2">CMC78</strain>
    </source>
</reference>
<feature type="transmembrane region" description="Helical" evidence="1">
    <location>
        <begin position="101"/>
        <end position="123"/>
    </location>
</feature>
<feature type="transmembrane region" description="Helical" evidence="1">
    <location>
        <begin position="129"/>
        <end position="150"/>
    </location>
</feature>
<keyword evidence="1" id="KW-0812">Transmembrane</keyword>
<evidence type="ECO:0000256" key="1">
    <source>
        <dbReference type="SAM" id="Phobius"/>
    </source>
</evidence>
<gene>
    <name evidence="2" type="ORF">SCMC78_29380</name>
</gene>